<evidence type="ECO:0000313" key="4">
    <source>
        <dbReference type="EMBL" id="CAB4801065.1"/>
    </source>
</evidence>
<sequence>MRATRPEPKLVRSPRTRSRVLLRLCAAALAVTSLIGLSACSFNTEEPATVTLPEHGTTTSTTPTSLPPDQGAAAAPETPPKLAWAVQVGGLGDDVLNAVAGVQTSVVAVGSTSQGIDKPVIGGTDVLSVKVDSEGAIQTTDQFGTTGDESAAGVAASGKGSLACGSTTGLLGAISGAGNSGGSTGGATGGASGEGEPGAANDAWCAPLPSSSSQGVTQLGGSGEERITGLALPQEPTQAKSNLPDMPDVVGFASGVVDGYFPGAEDPAGRGLGAGDALAVRVNADGTARWARQFGTSATDAALGVCTVAEDGIFVGFTDGDLEGRSKGLRDAWISRIDSKGVQRWVTQFGGAGTEEFRAVATSGDARQGTERFIAVGSTDGDIDQSGPLANSGSTDAIITSFASDGTIRWATQLGSEFEDIATAVTADGDNIYVAGTTRSGQSGAGGTAQDGTAGGTVQDGGAGAPGLIGLGDLNEEIGPGGGTDSFLASLDSETGEVRWVTRLGSAADEVTTGLSTTEGGLLVLSGTTAGQVASTPPAGGIDGFLLAFQLPTSGGAAASSV</sequence>
<dbReference type="EMBL" id="CAFBPW010000108">
    <property type="protein sequence ID" value="CAB5034856.1"/>
    <property type="molecule type" value="Genomic_DNA"/>
</dbReference>
<gene>
    <name evidence="3" type="ORF">UFOPK2582_00347</name>
    <name evidence="4" type="ORF">UFOPK3046_00564</name>
    <name evidence="5" type="ORF">UFOPK3914_01496</name>
    <name evidence="6" type="ORF">UFOPK4173_01030</name>
    <name evidence="7" type="ORF">UFOPK4354_01445</name>
</gene>
<keyword evidence="2" id="KW-0812">Transmembrane</keyword>
<dbReference type="EMBL" id="CAFBQW010000182">
    <property type="protein sequence ID" value="CAB5068255.1"/>
    <property type="molecule type" value="Genomic_DNA"/>
</dbReference>
<feature type="compositionally biased region" description="Gly residues" evidence="1">
    <location>
        <begin position="180"/>
        <end position="196"/>
    </location>
</feature>
<organism evidence="5">
    <name type="scientific">freshwater metagenome</name>
    <dbReference type="NCBI Taxonomy" id="449393"/>
    <lineage>
        <taxon>unclassified sequences</taxon>
        <taxon>metagenomes</taxon>
        <taxon>ecological metagenomes</taxon>
    </lineage>
</organism>
<keyword evidence="2" id="KW-1133">Transmembrane helix</keyword>
<dbReference type="AlphaFoldDB" id="A0A6J7NAA4"/>
<feature type="transmembrane region" description="Helical" evidence="2">
    <location>
        <begin position="20"/>
        <end position="39"/>
    </location>
</feature>
<evidence type="ECO:0000256" key="2">
    <source>
        <dbReference type="SAM" id="Phobius"/>
    </source>
</evidence>
<dbReference type="PANTHER" id="PTHR35580:SF1">
    <property type="entry name" value="PHYTASE-LIKE DOMAIN-CONTAINING PROTEIN"/>
    <property type="match status" value="1"/>
</dbReference>
<feature type="region of interest" description="Disordered" evidence="1">
    <location>
        <begin position="180"/>
        <end position="222"/>
    </location>
</feature>
<feature type="compositionally biased region" description="Low complexity" evidence="1">
    <location>
        <begin position="57"/>
        <end position="68"/>
    </location>
</feature>
<accession>A0A6J7NAA4</accession>
<feature type="compositionally biased region" description="Gly residues" evidence="1">
    <location>
        <begin position="443"/>
        <end position="461"/>
    </location>
</feature>
<dbReference type="EMBL" id="CAFAAQ010000034">
    <property type="protein sequence ID" value="CAB4801065.1"/>
    <property type="molecule type" value="Genomic_DNA"/>
</dbReference>
<name>A0A6J7NAA4_9ZZZZ</name>
<reference evidence="5" key="1">
    <citation type="submission" date="2020-05" db="EMBL/GenBank/DDBJ databases">
        <authorList>
            <person name="Chiriac C."/>
            <person name="Salcher M."/>
            <person name="Ghai R."/>
            <person name="Kavagutti S V."/>
        </authorList>
    </citation>
    <scope>NUCLEOTIDE SEQUENCE</scope>
</reference>
<keyword evidence="2" id="KW-0472">Membrane</keyword>
<evidence type="ECO:0000256" key="1">
    <source>
        <dbReference type="SAM" id="MobiDB-lite"/>
    </source>
</evidence>
<proteinExistence type="predicted"/>
<dbReference type="EMBL" id="CAEZXS010000025">
    <property type="protein sequence ID" value="CAB4689972.1"/>
    <property type="molecule type" value="Genomic_DNA"/>
</dbReference>
<evidence type="ECO:0000313" key="5">
    <source>
        <dbReference type="EMBL" id="CAB4989185.1"/>
    </source>
</evidence>
<evidence type="ECO:0000313" key="7">
    <source>
        <dbReference type="EMBL" id="CAB5068255.1"/>
    </source>
</evidence>
<evidence type="ECO:0000313" key="3">
    <source>
        <dbReference type="EMBL" id="CAB4689972.1"/>
    </source>
</evidence>
<feature type="region of interest" description="Disordered" evidence="1">
    <location>
        <begin position="439"/>
        <end position="461"/>
    </location>
</feature>
<evidence type="ECO:0000313" key="6">
    <source>
        <dbReference type="EMBL" id="CAB5034856.1"/>
    </source>
</evidence>
<dbReference type="InterPro" id="IPR052918">
    <property type="entry name" value="Motility_Chemotaxis_Reg"/>
</dbReference>
<dbReference type="EMBL" id="CAFBOG010000159">
    <property type="protein sequence ID" value="CAB4989185.1"/>
    <property type="molecule type" value="Genomic_DNA"/>
</dbReference>
<dbReference type="PANTHER" id="PTHR35580">
    <property type="entry name" value="CELL SURFACE GLYCOPROTEIN (S-LAYER PROTEIN)-LIKE PROTEIN"/>
    <property type="match status" value="1"/>
</dbReference>
<feature type="compositionally biased region" description="Polar residues" evidence="1">
    <location>
        <begin position="209"/>
        <end position="219"/>
    </location>
</feature>
<feature type="region of interest" description="Disordered" evidence="1">
    <location>
        <begin position="50"/>
        <end position="76"/>
    </location>
</feature>
<protein>
    <submittedName>
        <fullName evidence="5">Unannotated protein</fullName>
    </submittedName>
</protein>